<comment type="caution">
    <text evidence="7">The sequence shown here is derived from an EMBL/GenBank/DDBJ whole genome shotgun (WGS) entry which is preliminary data.</text>
</comment>
<evidence type="ECO:0000256" key="3">
    <source>
        <dbReference type="ARBA" id="ARBA00022781"/>
    </source>
</evidence>
<evidence type="ECO:0000313" key="8">
    <source>
        <dbReference type="Proteomes" id="UP000179880"/>
    </source>
</evidence>
<evidence type="ECO:0000256" key="2">
    <source>
        <dbReference type="ARBA" id="ARBA00022448"/>
    </source>
</evidence>
<sequence length="135" mass="15552">MIKPRLREISLALYEATVGKNHSDIDLITRRFIKTLFRWRILPNSSSLIKSFQEVCDDMEKKISVKITSARKLKPDQLKIILSAARKKFKVDEVVAEEVVDQNLMGGWKLEARDTIIDASLYGRLKKIHSSLIKI</sequence>
<proteinExistence type="predicted"/>
<gene>
    <name evidence="7" type="ORF">A3B93_01080</name>
</gene>
<organism evidence="7 8">
    <name type="scientific">Candidatus Nomurabacteria bacterium RIFCSPHIGHO2_02_FULL_42_24</name>
    <dbReference type="NCBI Taxonomy" id="1801757"/>
    <lineage>
        <taxon>Bacteria</taxon>
        <taxon>Candidatus Nomuraibacteriota</taxon>
    </lineage>
</organism>
<evidence type="ECO:0000313" key="7">
    <source>
        <dbReference type="EMBL" id="OGI81330.1"/>
    </source>
</evidence>
<dbReference type="AlphaFoldDB" id="A0A1F6WHD8"/>
<dbReference type="Proteomes" id="UP000179880">
    <property type="component" value="Unassembled WGS sequence"/>
</dbReference>
<dbReference type="InterPro" id="IPR000711">
    <property type="entry name" value="ATPase_OSCP/dsu"/>
</dbReference>
<keyword evidence="2" id="KW-0813">Transport</keyword>
<keyword evidence="4" id="KW-0406">Ion transport</keyword>
<dbReference type="Pfam" id="PF00213">
    <property type="entry name" value="OSCP"/>
    <property type="match status" value="1"/>
</dbReference>
<keyword evidence="3" id="KW-0375">Hydrogen ion transport</keyword>
<dbReference type="GO" id="GO:0016020">
    <property type="term" value="C:membrane"/>
    <property type="evidence" value="ECO:0007669"/>
    <property type="project" value="UniProtKB-SubCell"/>
</dbReference>
<comment type="subcellular location">
    <subcellularLocation>
        <location evidence="1">Membrane</location>
    </subcellularLocation>
</comment>
<dbReference type="PANTHER" id="PTHR11910">
    <property type="entry name" value="ATP SYNTHASE DELTA CHAIN"/>
    <property type="match status" value="1"/>
</dbReference>
<evidence type="ECO:0000256" key="4">
    <source>
        <dbReference type="ARBA" id="ARBA00023065"/>
    </source>
</evidence>
<name>A0A1F6WHD8_9BACT</name>
<accession>A0A1F6WHD8</accession>
<dbReference type="GO" id="GO:0046933">
    <property type="term" value="F:proton-transporting ATP synthase activity, rotational mechanism"/>
    <property type="evidence" value="ECO:0007669"/>
    <property type="project" value="InterPro"/>
</dbReference>
<protein>
    <submittedName>
        <fullName evidence="7">Uncharacterized protein</fullName>
    </submittedName>
</protein>
<evidence type="ECO:0000256" key="5">
    <source>
        <dbReference type="ARBA" id="ARBA00023136"/>
    </source>
</evidence>
<keyword evidence="6" id="KW-0066">ATP synthesis</keyword>
<dbReference type="EMBL" id="MFUH01000032">
    <property type="protein sequence ID" value="OGI81330.1"/>
    <property type="molecule type" value="Genomic_DNA"/>
</dbReference>
<reference evidence="7 8" key="1">
    <citation type="journal article" date="2016" name="Nat. Commun.">
        <title>Thousands of microbial genomes shed light on interconnected biogeochemical processes in an aquifer system.</title>
        <authorList>
            <person name="Anantharaman K."/>
            <person name="Brown C.T."/>
            <person name="Hug L.A."/>
            <person name="Sharon I."/>
            <person name="Castelle C.J."/>
            <person name="Probst A.J."/>
            <person name="Thomas B.C."/>
            <person name="Singh A."/>
            <person name="Wilkins M.J."/>
            <person name="Karaoz U."/>
            <person name="Brodie E.L."/>
            <person name="Williams K.H."/>
            <person name="Hubbard S.S."/>
            <person name="Banfield J.F."/>
        </authorList>
    </citation>
    <scope>NUCLEOTIDE SEQUENCE [LARGE SCALE GENOMIC DNA]</scope>
</reference>
<evidence type="ECO:0000256" key="6">
    <source>
        <dbReference type="ARBA" id="ARBA00023310"/>
    </source>
</evidence>
<keyword evidence="5" id="KW-0472">Membrane</keyword>
<evidence type="ECO:0000256" key="1">
    <source>
        <dbReference type="ARBA" id="ARBA00004370"/>
    </source>
</evidence>